<proteinExistence type="predicted"/>
<dbReference type="Pfam" id="PF07833">
    <property type="entry name" value="Cu_amine_oxidN1"/>
    <property type="match status" value="1"/>
</dbReference>
<accession>A0A2V2YQB2</accession>
<dbReference type="Gene3D" id="3.30.457.10">
    <property type="entry name" value="Copper amine oxidase-like, N-terminal domain"/>
    <property type="match status" value="1"/>
</dbReference>
<feature type="signal peptide" evidence="1">
    <location>
        <begin position="1"/>
        <end position="25"/>
    </location>
</feature>
<feature type="chain" id="PRO_5015933589" evidence="1">
    <location>
        <begin position="26"/>
        <end position="285"/>
    </location>
</feature>
<sequence length="285" mass="31167">MKMKKIIPGIALSLTLAFASMPAYAADNSAIKIDGIAIGSDVQPEVRNNRTMVPLRVISENLGAKVHWSNSEVTITKDNLKVVLKLNSKTAEVNGKAVTLDAAPYVKNNRVIVPLRFIAETFDCEVGYSNAAVTVHTAPLVIGGVQVKALQQEYHMTMGGVVQQLSGNTTNKAIYDLFEDNKGKKVDAPESYDWRANIDVPGSYEKAGQYDFLDSEENSVKRYDIYVLVNAFPEDLLTGYEKTLLYDASEDQWYVFSESAAASIGNLVNTAYANGLVKIISNTVV</sequence>
<dbReference type="SUPFAM" id="SSF55383">
    <property type="entry name" value="Copper amine oxidase, domain N"/>
    <property type="match status" value="2"/>
</dbReference>
<keyword evidence="1" id="KW-0732">Signal</keyword>
<evidence type="ECO:0000313" key="4">
    <source>
        <dbReference type="Proteomes" id="UP000246635"/>
    </source>
</evidence>
<feature type="domain" description="Copper amine oxidase-like N-terminal" evidence="2">
    <location>
        <begin position="33"/>
        <end position="136"/>
    </location>
</feature>
<gene>
    <name evidence="3" type="ORF">DFQ01_11637</name>
</gene>
<dbReference type="EMBL" id="QGTQ01000016">
    <property type="protein sequence ID" value="PWV98638.1"/>
    <property type="molecule type" value="Genomic_DNA"/>
</dbReference>
<evidence type="ECO:0000256" key="1">
    <source>
        <dbReference type="SAM" id="SignalP"/>
    </source>
</evidence>
<dbReference type="InterPro" id="IPR012854">
    <property type="entry name" value="Cu_amine_oxidase-like_N"/>
</dbReference>
<dbReference type="InterPro" id="IPR036582">
    <property type="entry name" value="Mao_N_sf"/>
</dbReference>
<keyword evidence="4" id="KW-1185">Reference proteome</keyword>
<evidence type="ECO:0000259" key="2">
    <source>
        <dbReference type="Pfam" id="PF07833"/>
    </source>
</evidence>
<reference evidence="3 4" key="1">
    <citation type="submission" date="2018-05" db="EMBL/GenBank/DDBJ databases">
        <title>Genomic Encyclopedia of Type Strains, Phase III (KMG-III): the genomes of soil and plant-associated and newly described type strains.</title>
        <authorList>
            <person name="Whitman W."/>
        </authorList>
    </citation>
    <scope>NUCLEOTIDE SEQUENCE [LARGE SCALE GENOMIC DNA]</scope>
    <source>
        <strain evidence="3 4">CECT 5696</strain>
    </source>
</reference>
<protein>
    <submittedName>
        <fullName evidence="3">Copper amine oxidase-like protein</fullName>
    </submittedName>
</protein>
<organism evidence="3 4">
    <name type="scientific">Paenibacillus cellulosilyticus</name>
    <dbReference type="NCBI Taxonomy" id="375489"/>
    <lineage>
        <taxon>Bacteria</taxon>
        <taxon>Bacillati</taxon>
        <taxon>Bacillota</taxon>
        <taxon>Bacilli</taxon>
        <taxon>Bacillales</taxon>
        <taxon>Paenibacillaceae</taxon>
        <taxon>Paenibacillus</taxon>
    </lineage>
</organism>
<name>A0A2V2YQB2_9BACL</name>
<evidence type="ECO:0000313" key="3">
    <source>
        <dbReference type="EMBL" id="PWV98638.1"/>
    </source>
</evidence>
<dbReference type="Proteomes" id="UP000246635">
    <property type="component" value="Unassembled WGS sequence"/>
</dbReference>
<dbReference type="AlphaFoldDB" id="A0A2V2YQB2"/>
<comment type="caution">
    <text evidence="3">The sequence shown here is derived from an EMBL/GenBank/DDBJ whole genome shotgun (WGS) entry which is preliminary data.</text>
</comment>